<evidence type="ECO:0000313" key="2">
    <source>
        <dbReference type="EMBL" id="ABQ31908.1"/>
    </source>
</evidence>
<dbReference type="HOGENOM" id="CLU_048478_2_1_5"/>
<dbReference type="eggNOG" id="COG0491">
    <property type="taxonomic scope" value="Bacteria"/>
</dbReference>
<gene>
    <name evidence="2" type="ordered locus">Acry_2717</name>
</gene>
<dbReference type="Proteomes" id="UP000000245">
    <property type="component" value="Chromosome"/>
</dbReference>
<dbReference type="PANTHER" id="PTHR23131:SF0">
    <property type="entry name" value="ENDORIBONUCLEASE LACTB2"/>
    <property type="match status" value="1"/>
</dbReference>
<dbReference type="AlphaFoldDB" id="A5G226"/>
<reference evidence="2 3" key="1">
    <citation type="submission" date="2007-05" db="EMBL/GenBank/DDBJ databases">
        <title>Complete sequence of chromosome of Acidiphilium cryptum JF-5.</title>
        <authorList>
            <consortium name="US DOE Joint Genome Institute"/>
            <person name="Copeland A."/>
            <person name="Lucas S."/>
            <person name="Lapidus A."/>
            <person name="Barry K."/>
            <person name="Detter J.C."/>
            <person name="Glavina del Rio T."/>
            <person name="Hammon N."/>
            <person name="Israni S."/>
            <person name="Dalin E."/>
            <person name="Tice H."/>
            <person name="Pitluck S."/>
            <person name="Sims D."/>
            <person name="Brettin T."/>
            <person name="Bruce D."/>
            <person name="Han C."/>
            <person name="Schmutz J."/>
            <person name="Larimer F."/>
            <person name="Land M."/>
            <person name="Hauser L."/>
            <person name="Kyrpides N."/>
            <person name="Kim E."/>
            <person name="Magnuson T."/>
            <person name="Richardson P."/>
        </authorList>
    </citation>
    <scope>NUCLEOTIDE SEQUENCE [LARGE SCALE GENOMIC DNA]</scope>
    <source>
        <strain evidence="2 3">JF-5</strain>
    </source>
</reference>
<dbReference type="SMART" id="SM00849">
    <property type="entry name" value="Lactamase_B"/>
    <property type="match status" value="1"/>
</dbReference>
<dbReference type="InterPro" id="IPR001279">
    <property type="entry name" value="Metallo-B-lactamas"/>
</dbReference>
<feature type="domain" description="Metallo-beta-lactamase" evidence="1">
    <location>
        <begin position="36"/>
        <end position="195"/>
    </location>
</feature>
<dbReference type="PANTHER" id="PTHR23131">
    <property type="entry name" value="ENDORIBONUCLEASE LACTB2"/>
    <property type="match status" value="1"/>
</dbReference>
<dbReference type="SUPFAM" id="SSF56281">
    <property type="entry name" value="Metallo-hydrolase/oxidoreductase"/>
    <property type="match status" value="1"/>
</dbReference>
<dbReference type="InterPro" id="IPR036388">
    <property type="entry name" value="WH-like_DNA-bd_sf"/>
</dbReference>
<keyword evidence="3" id="KW-1185">Reference proteome</keyword>
<dbReference type="EMBL" id="CP000697">
    <property type="protein sequence ID" value="ABQ31908.1"/>
    <property type="molecule type" value="Genomic_DNA"/>
</dbReference>
<dbReference type="KEGG" id="acr:Acry_2717"/>
<evidence type="ECO:0000313" key="3">
    <source>
        <dbReference type="Proteomes" id="UP000000245"/>
    </source>
</evidence>
<evidence type="ECO:0000259" key="1">
    <source>
        <dbReference type="SMART" id="SM00849"/>
    </source>
</evidence>
<dbReference type="InterPro" id="IPR041516">
    <property type="entry name" value="LACTB2_WH"/>
</dbReference>
<dbReference type="InterPro" id="IPR036866">
    <property type="entry name" value="RibonucZ/Hydroxyglut_hydro"/>
</dbReference>
<dbReference type="Gene3D" id="1.10.10.10">
    <property type="entry name" value="Winged helix-like DNA-binding domain superfamily/Winged helix DNA-binding domain"/>
    <property type="match status" value="1"/>
</dbReference>
<dbReference type="CDD" id="cd16278">
    <property type="entry name" value="metallo-hydrolase-like_MBL-fold"/>
    <property type="match status" value="1"/>
</dbReference>
<dbReference type="Gene3D" id="3.60.15.10">
    <property type="entry name" value="Ribonuclease Z/Hydroxyacylglutathione hydrolase-like"/>
    <property type="match status" value="1"/>
</dbReference>
<accession>A5G226</accession>
<organism evidence="2 3">
    <name type="scientific">Acidiphilium cryptum (strain JF-5)</name>
    <dbReference type="NCBI Taxonomy" id="349163"/>
    <lineage>
        <taxon>Bacteria</taxon>
        <taxon>Pseudomonadati</taxon>
        <taxon>Pseudomonadota</taxon>
        <taxon>Alphaproteobacteria</taxon>
        <taxon>Acetobacterales</taxon>
        <taxon>Acidocellaceae</taxon>
        <taxon>Acidiphilium</taxon>
    </lineage>
</organism>
<proteinExistence type="predicted"/>
<dbReference type="Pfam" id="PF17778">
    <property type="entry name" value="WHD_BLACT"/>
    <property type="match status" value="1"/>
</dbReference>
<protein>
    <submittedName>
        <fullName evidence="2">Beta-lactamase domain protein</fullName>
    </submittedName>
</protein>
<dbReference type="STRING" id="349163.Acry_2717"/>
<sequence>MPFLTEAEPRRGVPHQVLPGIRRVVARNPGVMTYHGTNTWLIEGEDGLTVLDPGPDDPIHVGDVIEAAAGVPIRRIVLSHTHRDHLGATAGLQSATGAPTYGFHRPATAMFRPDRPIGEGDVVAGLTALHTPGHASDHLAFAFQVPGVGEILFSADHVMSWSSSIVNPPDGDMKAYYASLERLLGRTEVLYLPGHGPALERPRELVREMLAHRLRREAAILEALRAGPATVTDIAARLYAKQDPMLKIAAERNVLAHLLKLRAEAQAEEHGEVWRVAA</sequence>
<dbReference type="InterPro" id="IPR050662">
    <property type="entry name" value="Sec-metab_biosynth-thioest"/>
</dbReference>
<dbReference type="RefSeq" id="WP_012040256.1">
    <property type="nucleotide sequence ID" value="NC_009484.1"/>
</dbReference>
<name>A5G226_ACICJ</name>
<dbReference type="Pfam" id="PF00753">
    <property type="entry name" value="Lactamase_B"/>
    <property type="match status" value="1"/>
</dbReference>